<dbReference type="PROSITE" id="PS01055">
    <property type="entry name" value="DNA_LIGASE_N1"/>
    <property type="match status" value="1"/>
</dbReference>
<dbReference type="HAMAP" id="MF_01588">
    <property type="entry name" value="DNA_ligase_A"/>
    <property type="match status" value="1"/>
</dbReference>
<comment type="function">
    <text evidence="1 14">DNA ligase that catalyzes the formation of phosphodiester linkages between 5'-phosphoryl and 3'-hydroxyl groups in double-stranded DNA using NAD as a coenzyme and as the energy source for the reaction. It is essential for DNA replication and repair of damaged DNA.</text>
</comment>
<feature type="binding site" evidence="14">
    <location>
        <position position="114"/>
    </location>
    <ligand>
        <name>NAD(+)</name>
        <dbReference type="ChEBI" id="CHEBI:57540"/>
    </ligand>
</feature>
<feature type="binding site" evidence="14">
    <location>
        <position position="408"/>
    </location>
    <ligand>
        <name>Zn(2+)</name>
        <dbReference type="ChEBI" id="CHEBI:29105"/>
    </ligand>
</feature>
<evidence type="ECO:0000256" key="10">
    <source>
        <dbReference type="ARBA" id="ARBA00023027"/>
    </source>
</evidence>
<dbReference type="AlphaFoldDB" id="A0A1T4VMT1"/>
<comment type="cofactor">
    <cofactor evidence="14">
        <name>Mg(2+)</name>
        <dbReference type="ChEBI" id="CHEBI:18420"/>
    </cofactor>
    <cofactor evidence="14">
        <name>Mn(2+)</name>
        <dbReference type="ChEBI" id="CHEBI:29035"/>
    </cofactor>
</comment>
<dbReference type="SUPFAM" id="SSF47781">
    <property type="entry name" value="RuvA domain 2-like"/>
    <property type="match status" value="2"/>
</dbReference>
<evidence type="ECO:0000256" key="1">
    <source>
        <dbReference type="ARBA" id="ARBA00004067"/>
    </source>
</evidence>
<keyword evidence="9 14" id="KW-0460">Magnesium</keyword>
<dbReference type="Gene3D" id="1.10.287.610">
    <property type="entry name" value="Helix hairpin bin"/>
    <property type="match status" value="1"/>
</dbReference>
<evidence type="ECO:0000256" key="8">
    <source>
        <dbReference type="ARBA" id="ARBA00022833"/>
    </source>
</evidence>
<evidence type="ECO:0000256" key="13">
    <source>
        <dbReference type="ARBA" id="ARBA00060881"/>
    </source>
</evidence>
<dbReference type="Gene3D" id="6.20.10.30">
    <property type="match status" value="1"/>
</dbReference>
<dbReference type="SUPFAM" id="SSF50249">
    <property type="entry name" value="Nucleic acid-binding proteins"/>
    <property type="match status" value="1"/>
</dbReference>
<evidence type="ECO:0000256" key="7">
    <source>
        <dbReference type="ARBA" id="ARBA00022763"/>
    </source>
</evidence>
<comment type="caution">
    <text evidence="14">Lacks conserved residue(s) required for the propagation of feature annotation.</text>
</comment>
<dbReference type="InterPro" id="IPR018239">
    <property type="entry name" value="DNA_ligase_AS"/>
</dbReference>
<feature type="binding site" evidence="14">
    <location>
        <position position="314"/>
    </location>
    <ligand>
        <name>NAD(+)</name>
        <dbReference type="ChEBI" id="CHEBI:57540"/>
    </ligand>
</feature>
<dbReference type="NCBIfam" id="TIGR00575">
    <property type="entry name" value="dnlj"/>
    <property type="match status" value="1"/>
</dbReference>
<dbReference type="Pfam" id="PF01653">
    <property type="entry name" value="DNA_ligase_aden"/>
    <property type="match status" value="1"/>
</dbReference>
<dbReference type="GO" id="GO:0003911">
    <property type="term" value="F:DNA ligase (NAD+) activity"/>
    <property type="evidence" value="ECO:0007669"/>
    <property type="project" value="UniProtKB-UniRule"/>
</dbReference>
<dbReference type="InterPro" id="IPR041663">
    <property type="entry name" value="DisA/LigA_HHH"/>
</dbReference>
<accession>A0A1T4VMT1</accession>
<evidence type="ECO:0000256" key="5">
    <source>
        <dbReference type="ARBA" id="ARBA00022705"/>
    </source>
</evidence>
<dbReference type="FunFam" id="1.10.287.610:FF:000002">
    <property type="entry name" value="DNA ligase"/>
    <property type="match status" value="1"/>
</dbReference>
<proteinExistence type="inferred from homology"/>
<dbReference type="GO" id="GO:0005829">
    <property type="term" value="C:cytosol"/>
    <property type="evidence" value="ECO:0007669"/>
    <property type="project" value="TreeGrafter"/>
</dbReference>
<keyword evidence="6 14" id="KW-0479">Metal-binding</keyword>
<dbReference type="PANTHER" id="PTHR23389:SF9">
    <property type="entry name" value="DNA LIGASE"/>
    <property type="match status" value="1"/>
</dbReference>
<feature type="binding site" evidence="14">
    <location>
        <position position="137"/>
    </location>
    <ligand>
        <name>NAD(+)</name>
        <dbReference type="ChEBI" id="CHEBI:57540"/>
    </ligand>
</feature>
<organism evidence="17 18">
    <name type="scientific">Enterovibrio nigricans DSM 22720</name>
    <dbReference type="NCBI Taxonomy" id="1121868"/>
    <lineage>
        <taxon>Bacteria</taxon>
        <taxon>Pseudomonadati</taxon>
        <taxon>Pseudomonadota</taxon>
        <taxon>Gammaproteobacteria</taxon>
        <taxon>Vibrionales</taxon>
        <taxon>Vibrionaceae</taxon>
        <taxon>Enterovibrio</taxon>
    </lineage>
</organism>
<dbReference type="Gene3D" id="3.40.50.10190">
    <property type="entry name" value="BRCT domain"/>
    <property type="match status" value="1"/>
</dbReference>
<feature type="binding site" evidence="14">
    <location>
        <position position="444"/>
    </location>
    <ligand>
        <name>Zn(2+)</name>
        <dbReference type="ChEBI" id="CHEBI:29105"/>
    </ligand>
</feature>
<dbReference type="GO" id="GO:0006281">
    <property type="term" value="P:DNA repair"/>
    <property type="evidence" value="ECO:0007669"/>
    <property type="project" value="UniProtKB-KW"/>
</dbReference>
<dbReference type="EC" id="6.5.1.2" evidence="2 14"/>
<dbReference type="PANTHER" id="PTHR23389">
    <property type="entry name" value="CHROMOSOME TRANSMISSION FIDELITY FACTOR 18"/>
    <property type="match status" value="1"/>
</dbReference>
<dbReference type="SMART" id="SM00532">
    <property type="entry name" value="LIGANc"/>
    <property type="match status" value="1"/>
</dbReference>
<keyword evidence="5 14" id="KW-0235">DNA replication</keyword>
<dbReference type="PROSITE" id="PS01056">
    <property type="entry name" value="DNA_LIGASE_N2"/>
    <property type="match status" value="1"/>
</dbReference>
<evidence type="ECO:0000256" key="9">
    <source>
        <dbReference type="ARBA" id="ARBA00022842"/>
    </source>
</evidence>
<evidence type="ECO:0000256" key="14">
    <source>
        <dbReference type="HAMAP-Rule" id="MF_01588"/>
    </source>
</evidence>
<feature type="binding site" evidence="14">
    <location>
        <begin position="33"/>
        <end position="37"/>
    </location>
    <ligand>
        <name>NAD(+)</name>
        <dbReference type="ChEBI" id="CHEBI:57540"/>
    </ligand>
</feature>
<dbReference type="InterPro" id="IPR004150">
    <property type="entry name" value="NAD_DNA_ligase_OB"/>
</dbReference>
<evidence type="ECO:0000256" key="11">
    <source>
        <dbReference type="ARBA" id="ARBA00023204"/>
    </source>
</evidence>
<keyword evidence="18" id="KW-1185">Reference proteome</keyword>
<evidence type="ECO:0000256" key="12">
    <source>
        <dbReference type="ARBA" id="ARBA00034005"/>
    </source>
</evidence>
<evidence type="ECO:0000313" key="18">
    <source>
        <dbReference type="Proteomes" id="UP000190162"/>
    </source>
</evidence>
<gene>
    <name evidence="14" type="primary">ligA</name>
    <name evidence="17" type="ORF">SAMN02745132_04088</name>
</gene>
<keyword evidence="14" id="KW-0464">Manganese</keyword>
<protein>
    <recommendedName>
        <fullName evidence="3 14">DNA ligase</fullName>
        <ecNumber evidence="2 14">6.5.1.2</ecNumber>
    </recommendedName>
    <alternativeName>
        <fullName evidence="14">Polydeoxyribonucleotide synthase [NAD(+)]</fullName>
    </alternativeName>
</protein>
<dbReference type="GO" id="GO:0046872">
    <property type="term" value="F:metal ion binding"/>
    <property type="evidence" value="ECO:0007669"/>
    <property type="project" value="UniProtKB-KW"/>
</dbReference>
<dbReference type="EMBL" id="FUXU01000085">
    <property type="protein sequence ID" value="SKA66246.1"/>
    <property type="molecule type" value="Genomic_DNA"/>
</dbReference>
<evidence type="ECO:0000313" key="17">
    <source>
        <dbReference type="EMBL" id="SKA66246.1"/>
    </source>
</evidence>
<dbReference type="CDD" id="cd17748">
    <property type="entry name" value="BRCT_DNA_ligase_like"/>
    <property type="match status" value="1"/>
</dbReference>
<feature type="active site" description="N6-AMP-lysine intermediate" evidence="14">
    <location>
        <position position="116"/>
    </location>
</feature>
<dbReference type="InterPro" id="IPR012340">
    <property type="entry name" value="NA-bd_OB-fold"/>
</dbReference>
<dbReference type="NCBIfam" id="NF005932">
    <property type="entry name" value="PRK07956.1"/>
    <property type="match status" value="1"/>
</dbReference>
<evidence type="ECO:0000256" key="2">
    <source>
        <dbReference type="ARBA" id="ARBA00012722"/>
    </source>
</evidence>
<dbReference type="InterPro" id="IPR001357">
    <property type="entry name" value="BRCT_dom"/>
</dbReference>
<dbReference type="Pfam" id="PF00533">
    <property type="entry name" value="BRCT"/>
    <property type="match status" value="1"/>
</dbReference>
<feature type="binding site" evidence="14">
    <location>
        <position position="411"/>
    </location>
    <ligand>
        <name>Zn(2+)</name>
        <dbReference type="ChEBI" id="CHEBI:29105"/>
    </ligand>
</feature>
<keyword evidence="11 14" id="KW-0234">DNA repair</keyword>
<feature type="binding site" evidence="14">
    <location>
        <position position="290"/>
    </location>
    <ligand>
        <name>NAD(+)</name>
        <dbReference type="ChEBI" id="CHEBI:57540"/>
    </ligand>
</feature>
<dbReference type="GO" id="GO:0006260">
    <property type="term" value="P:DNA replication"/>
    <property type="evidence" value="ECO:0007669"/>
    <property type="project" value="UniProtKB-KW"/>
</dbReference>
<dbReference type="InterPro" id="IPR033136">
    <property type="entry name" value="DNA_ligase_CS"/>
</dbReference>
<dbReference type="OrthoDB" id="9759736at2"/>
<evidence type="ECO:0000256" key="4">
    <source>
        <dbReference type="ARBA" id="ARBA00022598"/>
    </source>
</evidence>
<feature type="domain" description="BRCT" evidence="16">
    <location>
        <begin position="700"/>
        <end position="780"/>
    </location>
</feature>
<dbReference type="InterPro" id="IPR013840">
    <property type="entry name" value="DNAligase_N"/>
</dbReference>
<dbReference type="SMART" id="SM00292">
    <property type="entry name" value="BRCT"/>
    <property type="match status" value="1"/>
</dbReference>
<dbReference type="Pfam" id="PF12826">
    <property type="entry name" value="HHH_2"/>
    <property type="match status" value="1"/>
</dbReference>
<dbReference type="Gene3D" id="1.10.150.20">
    <property type="entry name" value="5' to 3' exonuclease, C-terminal subdomain"/>
    <property type="match status" value="2"/>
</dbReference>
<dbReference type="FunFam" id="2.40.50.140:FF:000012">
    <property type="entry name" value="DNA ligase"/>
    <property type="match status" value="1"/>
</dbReference>
<dbReference type="InterPro" id="IPR036420">
    <property type="entry name" value="BRCT_dom_sf"/>
</dbReference>
<dbReference type="FunFam" id="3.30.470.30:FF:000001">
    <property type="entry name" value="DNA ligase"/>
    <property type="match status" value="1"/>
</dbReference>
<feature type="binding site" evidence="14">
    <location>
        <begin position="82"/>
        <end position="83"/>
    </location>
    <ligand>
        <name>NAD(+)</name>
        <dbReference type="ChEBI" id="CHEBI:57540"/>
    </ligand>
</feature>
<dbReference type="PROSITE" id="PS50172">
    <property type="entry name" value="BRCT"/>
    <property type="match status" value="1"/>
</dbReference>
<dbReference type="Proteomes" id="UP000190162">
    <property type="component" value="Unassembled WGS sequence"/>
</dbReference>
<dbReference type="InterPro" id="IPR010994">
    <property type="entry name" value="RuvA_2-like"/>
</dbReference>
<keyword evidence="7 14" id="KW-0227">DNA damage</keyword>
<evidence type="ECO:0000259" key="16">
    <source>
        <dbReference type="PROSITE" id="PS50172"/>
    </source>
</evidence>
<name>A0A1T4VMT1_9GAMM</name>
<dbReference type="InterPro" id="IPR013839">
    <property type="entry name" value="DNAligase_adenylation"/>
</dbReference>
<dbReference type="Gene3D" id="3.30.470.30">
    <property type="entry name" value="DNA ligase/mRNA capping enzyme"/>
    <property type="match status" value="1"/>
</dbReference>
<dbReference type="Gene3D" id="2.40.50.140">
    <property type="entry name" value="Nucleic acid-binding proteins"/>
    <property type="match status" value="1"/>
</dbReference>
<reference evidence="18" key="1">
    <citation type="submission" date="2017-02" db="EMBL/GenBank/DDBJ databases">
        <authorList>
            <person name="Varghese N."/>
            <person name="Submissions S."/>
        </authorList>
    </citation>
    <scope>NUCLEOTIDE SEQUENCE [LARGE SCALE GENOMIC DNA]</scope>
    <source>
        <strain evidence="18">DSM 22720</strain>
    </source>
</reference>
<evidence type="ECO:0000256" key="3">
    <source>
        <dbReference type="ARBA" id="ARBA00013308"/>
    </source>
</evidence>
<evidence type="ECO:0000256" key="15">
    <source>
        <dbReference type="RuleBase" id="RU000618"/>
    </source>
</evidence>
<dbReference type="SUPFAM" id="SSF56091">
    <property type="entry name" value="DNA ligase/mRNA capping enzyme, catalytic domain"/>
    <property type="match status" value="1"/>
</dbReference>
<feature type="binding site" evidence="14">
    <location>
        <position position="174"/>
    </location>
    <ligand>
        <name>NAD(+)</name>
        <dbReference type="ChEBI" id="CHEBI:57540"/>
    </ligand>
</feature>
<dbReference type="FunFam" id="1.10.150.20:FF:000007">
    <property type="entry name" value="DNA ligase"/>
    <property type="match status" value="1"/>
</dbReference>
<keyword evidence="4 14" id="KW-0436">Ligase</keyword>
<comment type="catalytic activity">
    <reaction evidence="12 14 15">
        <text>NAD(+) + (deoxyribonucleotide)n-3'-hydroxyl + 5'-phospho-(deoxyribonucleotide)m = (deoxyribonucleotide)n+m + AMP + beta-nicotinamide D-nucleotide.</text>
        <dbReference type="EC" id="6.5.1.2"/>
    </reaction>
</comment>
<comment type="similarity">
    <text evidence="13 14">Belongs to the NAD-dependent DNA ligase family. LigA subfamily.</text>
</comment>
<dbReference type="PIRSF" id="PIRSF001604">
    <property type="entry name" value="LigA"/>
    <property type="match status" value="1"/>
</dbReference>
<dbReference type="CDD" id="cd00114">
    <property type="entry name" value="LIGANc"/>
    <property type="match status" value="1"/>
</dbReference>
<dbReference type="InterPro" id="IPR001679">
    <property type="entry name" value="DNA_ligase"/>
</dbReference>
<keyword evidence="10 14" id="KW-0520">NAD</keyword>
<dbReference type="Pfam" id="PF03120">
    <property type="entry name" value="OB_DNA_ligase"/>
    <property type="match status" value="1"/>
</dbReference>
<sequence>MTTDTQQILQTLKAQLNYHGHLYYVEDKPELPDAEYDRMMQELLAIEAEHPELITADSPSQRVGGKPLGAFEQVRHEIPMLSLDNAFDDAELTAFEKRIRDRLSAVEGFTYSCEPKLDGLAVSLMYENGILVQAATRGDGTTGENITHNARTIRNVPLQLQGAGWPARLEVRGEVFIPKDGFEKLNEKNLKKGEKAFANPRNAAAGSLRQLDPKIAATRPLRFYAYSVGLMSEVFGDSHIGRLAQLKMWGIPLSPEVKKVDGLANVIAYYQDIMTRRNELPYEIDGVVIKVDAIATQERLGFVARAPRWAIAYKFPAQEEITLLQDVEFQVGRTGAITPVAKLEPVFVGGVTVSNASLHNADEIARLGVKIGDTVIIRRAGDVIPQIVSVVESRRPDDARDVVFPAECPACGAPIRRVVKEKKQKTTSKLVEMSISRCTNGLNCKAQLKESISYFVSKRCIDIDGLGEKIVEQLITSGLVKTPADLFDLTTGDFLKLDGFKELSANNLVSAISVRKNVDLDRVIISLGIPEVGESTSKAIAKDIGSLQRLAKCPREALILIDDVGAEVAGEIYNYFTSSSRQQFLTQLSDKLEISGETEFVSADLKRKSTLFHYFNQLGIPKVGKVNAKKLSDSFKSLVRFSSAEYMDFVSLGFNSTLVSALRNYLNDSTKLELSNLEYSLREVGLHWEQDVPMDIFEHDEPKKFEGKTVVLTGTFNYMKRNDIKALLEDMGAKVSGSISKNTYVLIAGEKAGSKLAKANDLKVVIWDEERLWKELGENQ</sequence>
<evidence type="ECO:0000256" key="6">
    <source>
        <dbReference type="ARBA" id="ARBA00022723"/>
    </source>
</evidence>
<dbReference type="SUPFAM" id="SSF52113">
    <property type="entry name" value="BRCT domain"/>
    <property type="match status" value="1"/>
</dbReference>
<keyword evidence="8 14" id="KW-0862">Zinc</keyword>